<name>A0ABP6EE25_9ACTN</name>
<dbReference type="Gene3D" id="3.40.50.150">
    <property type="entry name" value="Vaccinia Virus protein VP39"/>
    <property type="match status" value="1"/>
</dbReference>
<dbReference type="SUPFAM" id="SSF53335">
    <property type="entry name" value="S-adenosyl-L-methionine-dependent methyltransferases"/>
    <property type="match status" value="1"/>
</dbReference>
<dbReference type="RefSeq" id="WP_346148865.1">
    <property type="nucleotide sequence ID" value="NZ_BAAATE010000010.1"/>
</dbReference>
<protein>
    <submittedName>
        <fullName evidence="1">SAM-dependent methyltransferase</fullName>
    </submittedName>
</protein>
<reference evidence="2" key="1">
    <citation type="journal article" date="2019" name="Int. J. Syst. Evol. Microbiol.">
        <title>The Global Catalogue of Microorganisms (GCM) 10K type strain sequencing project: providing services to taxonomists for standard genome sequencing and annotation.</title>
        <authorList>
            <consortium name="The Broad Institute Genomics Platform"/>
            <consortium name="The Broad Institute Genome Sequencing Center for Infectious Disease"/>
            <person name="Wu L."/>
            <person name="Ma J."/>
        </authorList>
    </citation>
    <scope>NUCLEOTIDE SEQUENCE [LARGE SCALE GENOMIC DNA]</scope>
    <source>
        <strain evidence="2">JCM 6835</strain>
    </source>
</reference>
<proteinExistence type="predicted"/>
<evidence type="ECO:0000313" key="2">
    <source>
        <dbReference type="Proteomes" id="UP001501666"/>
    </source>
</evidence>
<gene>
    <name evidence="1" type="ORF">GCM10010412_042630</name>
</gene>
<keyword evidence="2" id="KW-1185">Reference proteome</keyword>
<sequence length="261" mass="28452">MDDALPGINPHIPSVARMYDYYLGGKDNFPSDREAAEKVLAVVPETRQAARENRAFMQRAVRYLADQGIRQFLDIGTGLPTQGNVHEVAGPDAHVLYVDNDPIVLAHGRAILSGSEGVDVAQGDLRLPEAILDCDEARRLLDFDQPIAILVVAVLHFVQDGDGPARILGRLKERMAPGSHLVLSHACPNRPTESEDIASVYDLATAHIRLRTRQEILPLFDGLELVEPGLVNVAEWRPEVAELAPLQGVGDYLLGGVAKKP</sequence>
<dbReference type="GO" id="GO:0008168">
    <property type="term" value="F:methyltransferase activity"/>
    <property type="evidence" value="ECO:0007669"/>
    <property type="project" value="UniProtKB-KW"/>
</dbReference>
<dbReference type="EMBL" id="BAAATE010000010">
    <property type="protein sequence ID" value="GAA2665927.1"/>
    <property type="molecule type" value="Genomic_DNA"/>
</dbReference>
<dbReference type="Pfam" id="PF04672">
    <property type="entry name" value="Methyltransf_19"/>
    <property type="match status" value="1"/>
</dbReference>
<accession>A0ABP6EE25</accession>
<dbReference type="InterPro" id="IPR006764">
    <property type="entry name" value="SAM_dep_MeTrfase_SAV2177_type"/>
</dbReference>
<dbReference type="Proteomes" id="UP001501666">
    <property type="component" value="Unassembled WGS sequence"/>
</dbReference>
<keyword evidence="1" id="KW-0489">Methyltransferase</keyword>
<dbReference type="GO" id="GO:0032259">
    <property type="term" value="P:methylation"/>
    <property type="evidence" value="ECO:0007669"/>
    <property type="project" value="UniProtKB-KW"/>
</dbReference>
<organism evidence="1 2">
    <name type="scientific">Nonomuraea recticatena</name>
    <dbReference type="NCBI Taxonomy" id="46178"/>
    <lineage>
        <taxon>Bacteria</taxon>
        <taxon>Bacillati</taxon>
        <taxon>Actinomycetota</taxon>
        <taxon>Actinomycetes</taxon>
        <taxon>Streptosporangiales</taxon>
        <taxon>Streptosporangiaceae</taxon>
        <taxon>Nonomuraea</taxon>
    </lineage>
</organism>
<dbReference type="PIRSF" id="PIRSF017393">
    <property type="entry name" value="MTase_SAV2177"/>
    <property type="match status" value="1"/>
</dbReference>
<dbReference type="InterPro" id="IPR029063">
    <property type="entry name" value="SAM-dependent_MTases_sf"/>
</dbReference>
<keyword evidence="1" id="KW-0808">Transferase</keyword>
<dbReference type="CDD" id="cd02440">
    <property type="entry name" value="AdoMet_MTases"/>
    <property type="match status" value="1"/>
</dbReference>
<comment type="caution">
    <text evidence="1">The sequence shown here is derived from an EMBL/GenBank/DDBJ whole genome shotgun (WGS) entry which is preliminary data.</text>
</comment>
<evidence type="ECO:0000313" key="1">
    <source>
        <dbReference type="EMBL" id="GAA2665927.1"/>
    </source>
</evidence>